<dbReference type="OrthoDB" id="26525at2759"/>
<protein>
    <submittedName>
        <fullName evidence="2">Uncharacterized protein</fullName>
    </submittedName>
</protein>
<reference evidence="3" key="2">
    <citation type="submission" date="2019-10" db="EMBL/GenBank/DDBJ databases">
        <title>A de novo genome assembly of a pear dwarfing rootstock.</title>
        <authorList>
            <person name="Wang F."/>
            <person name="Wang J."/>
            <person name="Li S."/>
            <person name="Zhang Y."/>
            <person name="Fang M."/>
            <person name="Ma L."/>
            <person name="Zhao Y."/>
            <person name="Jiang S."/>
        </authorList>
    </citation>
    <scope>NUCLEOTIDE SEQUENCE [LARGE SCALE GENOMIC DNA]</scope>
</reference>
<reference evidence="2 3" key="3">
    <citation type="submission" date="2019-11" db="EMBL/GenBank/DDBJ databases">
        <title>A de novo genome assembly of a pear dwarfing rootstock.</title>
        <authorList>
            <person name="Wang F."/>
            <person name="Wang J."/>
            <person name="Li S."/>
            <person name="Zhang Y."/>
            <person name="Fang M."/>
            <person name="Ma L."/>
            <person name="Zhao Y."/>
            <person name="Jiang S."/>
        </authorList>
    </citation>
    <scope>NUCLEOTIDE SEQUENCE [LARGE SCALE GENOMIC DNA]</scope>
    <source>
        <strain evidence="2">S2</strain>
        <tissue evidence="2">Leaf</tissue>
    </source>
</reference>
<sequence>MSKPVDVSFFLLFLVLCRQAHEGRLLISDFNQSTSSNLIFDGVHHHHRSHAFVPYLTLNNSLSAEDSTCEQTYGFLPCTITVIDNLFLISMFSLEGFGDPCFKSLATPAGPLPWARLGSITSTCWTSPLGLSGPASLSGNSPWWNCSYL</sequence>
<gene>
    <name evidence="2" type="ORF">D8674_027518</name>
</gene>
<feature type="chain" id="PRO_5024307075" evidence="1">
    <location>
        <begin position="23"/>
        <end position="149"/>
    </location>
</feature>
<reference evidence="2 3" key="1">
    <citation type="submission" date="2019-09" db="EMBL/GenBank/DDBJ databases">
        <authorList>
            <person name="Ou C."/>
        </authorList>
    </citation>
    <scope>NUCLEOTIDE SEQUENCE [LARGE SCALE GENOMIC DNA]</scope>
    <source>
        <strain evidence="2">S2</strain>
        <tissue evidence="2">Leaf</tissue>
    </source>
</reference>
<dbReference type="Proteomes" id="UP000327157">
    <property type="component" value="Chromosome 5"/>
</dbReference>
<organism evidence="2 3">
    <name type="scientific">Pyrus ussuriensis x Pyrus communis</name>
    <dbReference type="NCBI Taxonomy" id="2448454"/>
    <lineage>
        <taxon>Eukaryota</taxon>
        <taxon>Viridiplantae</taxon>
        <taxon>Streptophyta</taxon>
        <taxon>Embryophyta</taxon>
        <taxon>Tracheophyta</taxon>
        <taxon>Spermatophyta</taxon>
        <taxon>Magnoliopsida</taxon>
        <taxon>eudicotyledons</taxon>
        <taxon>Gunneridae</taxon>
        <taxon>Pentapetalae</taxon>
        <taxon>rosids</taxon>
        <taxon>fabids</taxon>
        <taxon>Rosales</taxon>
        <taxon>Rosaceae</taxon>
        <taxon>Amygdaloideae</taxon>
        <taxon>Maleae</taxon>
        <taxon>Pyrus</taxon>
    </lineage>
</organism>
<keyword evidence="3" id="KW-1185">Reference proteome</keyword>
<evidence type="ECO:0000313" key="2">
    <source>
        <dbReference type="EMBL" id="KAB2636984.1"/>
    </source>
</evidence>
<accession>A0A5N5IPY3</accession>
<dbReference type="AlphaFoldDB" id="A0A5N5IPY3"/>
<dbReference type="EMBL" id="SMOL01000004">
    <property type="protein sequence ID" value="KAB2636984.1"/>
    <property type="molecule type" value="Genomic_DNA"/>
</dbReference>
<comment type="caution">
    <text evidence="2">The sequence shown here is derived from an EMBL/GenBank/DDBJ whole genome shotgun (WGS) entry which is preliminary data.</text>
</comment>
<feature type="signal peptide" evidence="1">
    <location>
        <begin position="1"/>
        <end position="22"/>
    </location>
</feature>
<keyword evidence="1" id="KW-0732">Signal</keyword>
<evidence type="ECO:0000313" key="3">
    <source>
        <dbReference type="Proteomes" id="UP000327157"/>
    </source>
</evidence>
<proteinExistence type="predicted"/>
<evidence type="ECO:0000256" key="1">
    <source>
        <dbReference type="SAM" id="SignalP"/>
    </source>
</evidence>
<name>A0A5N5IPY3_9ROSA</name>